<dbReference type="NCBIfam" id="TIGR01528">
    <property type="entry name" value="NMN_trans_PnuC"/>
    <property type="match status" value="1"/>
</dbReference>
<dbReference type="Proteomes" id="UP000606935">
    <property type="component" value="Unassembled WGS sequence"/>
</dbReference>
<keyword evidence="7 10" id="KW-0812">Transmembrane</keyword>
<protein>
    <recommendedName>
        <fullName evidence="4">Nicotinamide riboside transporter PnuC</fullName>
    </recommendedName>
</protein>
<keyword evidence="8 10" id="KW-1133">Transmembrane helix</keyword>
<keyword evidence="9 10" id="KW-0472">Membrane</keyword>
<dbReference type="AlphaFoldDB" id="A0A917Z0S1"/>
<feature type="transmembrane region" description="Helical" evidence="10">
    <location>
        <begin position="61"/>
        <end position="78"/>
    </location>
</feature>
<evidence type="ECO:0000313" key="11">
    <source>
        <dbReference type="EMBL" id="GGO71989.1"/>
    </source>
</evidence>
<feature type="transmembrane region" description="Helical" evidence="10">
    <location>
        <begin position="98"/>
        <end position="120"/>
    </location>
</feature>
<evidence type="ECO:0000256" key="3">
    <source>
        <dbReference type="ARBA" id="ARBA00006669"/>
    </source>
</evidence>
<dbReference type="RefSeq" id="WP_188696688.1">
    <property type="nucleotide sequence ID" value="NZ_BMLS01000005.1"/>
</dbReference>
<proteinExistence type="inferred from homology"/>
<feature type="transmembrane region" description="Helical" evidence="10">
    <location>
        <begin position="126"/>
        <end position="144"/>
    </location>
</feature>
<reference evidence="11" key="1">
    <citation type="journal article" date="2014" name="Int. J. Syst. Evol. Microbiol.">
        <title>Complete genome sequence of Corynebacterium casei LMG S-19264T (=DSM 44701T), isolated from a smear-ripened cheese.</title>
        <authorList>
            <consortium name="US DOE Joint Genome Institute (JGI-PGF)"/>
            <person name="Walter F."/>
            <person name="Albersmeier A."/>
            <person name="Kalinowski J."/>
            <person name="Ruckert C."/>
        </authorList>
    </citation>
    <scope>NUCLEOTIDE SEQUENCE</scope>
    <source>
        <strain evidence="11">CGMCC 1.7086</strain>
    </source>
</reference>
<accession>A0A917Z0S1</accession>
<evidence type="ECO:0000256" key="9">
    <source>
        <dbReference type="ARBA" id="ARBA00023136"/>
    </source>
</evidence>
<comment type="similarity">
    <text evidence="3">Belongs to the nicotinamide ribonucleoside (NR) uptake permease (TC 4.B.1) family.</text>
</comment>
<dbReference type="GO" id="GO:0005886">
    <property type="term" value="C:plasma membrane"/>
    <property type="evidence" value="ECO:0007669"/>
    <property type="project" value="UniProtKB-SubCell"/>
</dbReference>
<dbReference type="PANTHER" id="PTHR36122">
    <property type="entry name" value="NICOTINAMIDE RIBOSIDE TRANSPORTER PNUC"/>
    <property type="match status" value="1"/>
</dbReference>
<evidence type="ECO:0000256" key="5">
    <source>
        <dbReference type="ARBA" id="ARBA00022448"/>
    </source>
</evidence>
<reference evidence="11" key="2">
    <citation type="submission" date="2020-09" db="EMBL/GenBank/DDBJ databases">
        <authorList>
            <person name="Sun Q."/>
            <person name="Zhou Y."/>
        </authorList>
    </citation>
    <scope>NUCLEOTIDE SEQUENCE</scope>
    <source>
        <strain evidence="11">CGMCC 1.7086</strain>
    </source>
</reference>
<dbReference type="Pfam" id="PF04973">
    <property type="entry name" value="NMN_transporter"/>
    <property type="match status" value="1"/>
</dbReference>
<feature type="transmembrane region" description="Helical" evidence="10">
    <location>
        <begin position="38"/>
        <end position="55"/>
    </location>
</feature>
<gene>
    <name evidence="11" type="primary">pnuT</name>
    <name evidence="11" type="ORF">GCM10010982_29050</name>
</gene>
<evidence type="ECO:0000313" key="12">
    <source>
        <dbReference type="Proteomes" id="UP000606935"/>
    </source>
</evidence>
<evidence type="ECO:0000256" key="4">
    <source>
        <dbReference type="ARBA" id="ARBA00017522"/>
    </source>
</evidence>
<name>A0A917Z0S1_9ALTE</name>
<feature type="transmembrane region" description="Helical" evidence="10">
    <location>
        <begin position="172"/>
        <end position="189"/>
    </location>
</feature>
<dbReference type="EMBL" id="BMLS01000005">
    <property type="protein sequence ID" value="GGO71989.1"/>
    <property type="molecule type" value="Genomic_DNA"/>
</dbReference>
<keyword evidence="5" id="KW-0813">Transport</keyword>
<evidence type="ECO:0000256" key="8">
    <source>
        <dbReference type="ARBA" id="ARBA00022989"/>
    </source>
</evidence>
<keyword evidence="12" id="KW-1185">Reference proteome</keyword>
<comment type="caution">
    <text evidence="11">The sequence shown here is derived from an EMBL/GenBank/DDBJ whole genome shotgun (WGS) entry which is preliminary data.</text>
</comment>
<sequence length="204" mass="23637">MDLLHTLSEQWAAQSYWELLAVVLAIGYVWLAARQNIWCWPCALVSTGIYSWLFWAHTLPLQTLLNVYYLGMAVYGWWHWRAMADDEPGKVQTRSHAYHLLAVVVLLPLSLVIGWGLQGYFNNQHLYVDALVTVFSLFTTYLVTQKVLENWLYWLVINSLAAWLYWQTGLYLTALLFVGYLGFALYGYLKWRSSYLAQDAHAVG</sequence>
<comment type="function">
    <text evidence="1">Required for nicotinamide riboside transport across the inner membrane.</text>
</comment>
<dbReference type="InterPro" id="IPR006419">
    <property type="entry name" value="NMN_transpt_PnuC"/>
</dbReference>
<comment type="subcellular location">
    <subcellularLocation>
        <location evidence="2">Cell membrane</location>
        <topology evidence="2">Multi-pass membrane protein</topology>
    </subcellularLocation>
</comment>
<evidence type="ECO:0000256" key="10">
    <source>
        <dbReference type="SAM" id="Phobius"/>
    </source>
</evidence>
<evidence type="ECO:0000256" key="6">
    <source>
        <dbReference type="ARBA" id="ARBA00022475"/>
    </source>
</evidence>
<evidence type="ECO:0000256" key="2">
    <source>
        <dbReference type="ARBA" id="ARBA00004651"/>
    </source>
</evidence>
<dbReference type="PANTHER" id="PTHR36122:SF2">
    <property type="entry name" value="NICOTINAMIDE RIBOSIDE TRANSPORTER PNUC"/>
    <property type="match status" value="1"/>
</dbReference>
<evidence type="ECO:0000256" key="1">
    <source>
        <dbReference type="ARBA" id="ARBA00002672"/>
    </source>
</evidence>
<feature type="transmembrane region" description="Helical" evidence="10">
    <location>
        <begin position="12"/>
        <end position="31"/>
    </location>
</feature>
<evidence type="ECO:0000256" key="7">
    <source>
        <dbReference type="ARBA" id="ARBA00022692"/>
    </source>
</evidence>
<feature type="transmembrane region" description="Helical" evidence="10">
    <location>
        <begin position="151"/>
        <end position="166"/>
    </location>
</feature>
<organism evidence="11 12">
    <name type="scientific">Bowmanella pacifica</name>
    <dbReference type="NCBI Taxonomy" id="502051"/>
    <lineage>
        <taxon>Bacteria</taxon>
        <taxon>Pseudomonadati</taxon>
        <taxon>Pseudomonadota</taxon>
        <taxon>Gammaproteobacteria</taxon>
        <taxon>Alteromonadales</taxon>
        <taxon>Alteromonadaceae</taxon>
        <taxon>Bowmanella</taxon>
    </lineage>
</organism>
<dbReference type="GO" id="GO:0034257">
    <property type="term" value="F:nicotinamide riboside transmembrane transporter activity"/>
    <property type="evidence" value="ECO:0007669"/>
    <property type="project" value="InterPro"/>
</dbReference>
<keyword evidence="6" id="KW-1003">Cell membrane</keyword>